<dbReference type="GO" id="GO:0000428">
    <property type="term" value="C:DNA-directed RNA polymerase complex"/>
    <property type="evidence" value="ECO:0007669"/>
    <property type="project" value="UniProtKB-KW"/>
</dbReference>
<comment type="subunit">
    <text evidence="6">RNAP is composed of a core of 2 alpha, a beta and a beta' subunits. The core is associated with a delta subunit and one of several sigma factors.</text>
</comment>
<dbReference type="NCBIfam" id="TIGR04567">
    <property type="entry name" value="RNAP_delt_lowGC"/>
    <property type="match status" value="1"/>
</dbReference>
<name>A0ABU9VMA8_9BACI</name>
<keyword evidence="10" id="KW-1185">Reference proteome</keyword>
<feature type="compositionally biased region" description="Acidic residues" evidence="7">
    <location>
        <begin position="108"/>
        <end position="181"/>
    </location>
</feature>
<dbReference type="InterPro" id="IPR007759">
    <property type="entry name" value="Asxl_HARE-HTH"/>
</dbReference>
<keyword evidence="2 6" id="KW-0240">DNA-directed RNA polymerase</keyword>
<dbReference type="Pfam" id="PF05066">
    <property type="entry name" value="HARE-HTH"/>
    <property type="match status" value="1"/>
</dbReference>
<dbReference type="HAMAP" id="MF_00357">
    <property type="entry name" value="RNApol_bact_RpoE"/>
    <property type="match status" value="1"/>
</dbReference>
<evidence type="ECO:0000259" key="8">
    <source>
        <dbReference type="PROSITE" id="PS51913"/>
    </source>
</evidence>
<evidence type="ECO:0000256" key="5">
    <source>
        <dbReference type="ARBA" id="ARBA00023163"/>
    </source>
</evidence>
<dbReference type="EMBL" id="JBCITK010000001">
    <property type="protein sequence ID" value="MEN0645034.1"/>
    <property type="molecule type" value="Genomic_DNA"/>
</dbReference>
<dbReference type="RefSeq" id="WP_343131642.1">
    <property type="nucleotide sequence ID" value="NZ_JBCITK010000001.1"/>
</dbReference>
<proteinExistence type="inferred from homology"/>
<evidence type="ECO:0000256" key="1">
    <source>
        <dbReference type="ARBA" id="ARBA00009828"/>
    </source>
</evidence>
<evidence type="ECO:0000256" key="7">
    <source>
        <dbReference type="SAM" id="MobiDB-lite"/>
    </source>
</evidence>
<evidence type="ECO:0000256" key="3">
    <source>
        <dbReference type="ARBA" id="ARBA00022679"/>
    </source>
</evidence>
<dbReference type="Gene3D" id="1.10.10.1250">
    <property type="entry name" value="RNA polymerase, subunit delta, N-terminal domain"/>
    <property type="match status" value="1"/>
</dbReference>
<dbReference type="InterPro" id="IPR029757">
    <property type="entry name" value="RpoE"/>
</dbReference>
<comment type="caution">
    <text evidence="9">The sequence shown here is derived from an EMBL/GenBank/DDBJ whole genome shotgun (WGS) entry which is preliminary data.</text>
</comment>
<feature type="region of interest" description="Disordered" evidence="7">
    <location>
        <begin position="90"/>
        <end position="181"/>
    </location>
</feature>
<evidence type="ECO:0000256" key="6">
    <source>
        <dbReference type="HAMAP-Rule" id="MF_00357"/>
    </source>
</evidence>
<feature type="domain" description="HTH HARE-type" evidence="8">
    <location>
        <begin position="17"/>
        <end position="84"/>
    </location>
</feature>
<evidence type="ECO:0000256" key="2">
    <source>
        <dbReference type="ARBA" id="ARBA00022478"/>
    </source>
</evidence>
<dbReference type="Proteomes" id="UP001418796">
    <property type="component" value="Unassembled WGS sequence"/>
</dbReference>
<comment type="function">
    <text evidence="6">Participates in both the initiation and recycling phases of transcription. In the presence of the delta subunit, RNAP displays an increased specificity of transcription, a decreased affinity for nucleic acids, and an increased efficiency of RNA synthesis because of enhanced recycling.</text>
</comment>
<gene>
    <name evidence="6 9" type="primary">rpoE</name>
    <name evidence="9" type="ORF">MKY91_17895</name>
</gene>
<evidence type="ECO:0000256" key="4">
    <source>
        <dbReference type="ARBA" id="ARBA00022695"/>
    </source>
</evidence>
<keyword evidence="3 6" id="KW-0808">Transferase</keyword>
<reference evidence="9 10" key="1">
    <citation type="submission" date="2024-03" db="EMBL/GenBank/DDBJ databases">
        <title>Bacilli Hybrid Assemblies.</title>
        <authorList>
            <person name="Kovac J."/>
        </authorList>
    </citation>
    <scope>NUCLEOTIDE SEQUENCE [LARGE SCALE GENOMIC DNA]</scope>
    <source>
        <strain evidence="9 10">FSL R7-0666</strain>
    </source>
</reference>
<keyword evidence="5 6" id="KW-0804">Transcription</keyword>
<keyword evidence="4 6" id="KW-0548">Nucleotidyltransferase</keyword>
<comment type="similarity">
    <text evidence="1 6">Belongs to the RpoE family.</text>
</comment>
<dbReference type="InterPro" id="IPR038087">
    <property type="entry name" value="RNAP_delta_N_dom_sf"/>
</dbReference>
<dbReference type="GO" id="GO:0003899">
    <property type="term" value="F:DNA-directed RNA polymerase activity"/>
    <property type="evidence" value="ECO:0007669"/>
    <property type="project" value="UniProtKB-EC"/>
</dbReference>
<sequence>MPGLNINTLTADEISELSMIEITYALMQEKKQPIEYYALVDEIAKIKGLSKSEVKERISFLYTDLNTDGRFITLGENRWGLKAWYPIDQIEEPVPAAAPKKKKKKSFDDEDDLDLVDDSELDDSEEDEFEDLEDELDEISNEEDAEEDFEEKDLDGFEEDDDEELDEEDDEESFDEEEEDR</sequence>
<organism evidence="9 10">
    <name type="scientific">Alkalicoccobacillus gibsonii</name>
    <dbReference type="NCBI Taxonomy" id="79881"/>
    <lineage>
        <taxon>Bacteria</taxon>
        <taxon>Bacillati</taxon>
        <taxon>Bacillota</taxon>
        <taxon>Bacilli</taxon>
        <taxon>Bacillales</taxon>
        <taxon>Bacillaceae</taxon>
        <taxon>Alkalicoccobacillus</taxon>
    </lineage>
</organism>
<dbReference type="PROSITE" id="PS51913">
    <property type="entry name" value="HTH_HARE"/>
    <property type="match status" value="1"/>
</dbReference>
<protein>
    <recommendedName>
        <fullName evidence="6">Probable DNA-directed RNA polymerase subunit delta</fullName>
    </recommendedName>
    <alternativeName>
        <fullName evidence="6">RNAP delta factor</fullName>
    </alternativeName>
</protein>
<evidence type="ECO:0000313" key="10">
    <source>
        <dbReference type="Proteomes" id="UP001418796"/>
    </source>
</evidence>
<evidence type="ECO:0000313" key="9">
    <source>
        <dbReference type="EMBL" id="MEN0645034.1"/>
    </source>
</evidence>
<accession>A0ABU9VMA8</accession>